<dbReference type="PANTHER" id="PTHR38011:SF11">
    <property type="entry name" value="2,5-DIAMINO-6-RIBOSYLAMINO-4(3H)-PYRIMIDINONE 5'-PHOSPHATE REDUCTASE"/>
    <property type="match status" value="1"/>
</dbReference>
<accession>A0A419WB19</accession>
<protein>
    <submittedName>
        <fullName evidence="2">Dihydrofolate reductase</fullName>
    </submittedName>
</protein>
<dbReference type="InterPro" id="IPR002734">
    <property type="entry name" value="RibDG_C"/>
</dbReference>
<dbReference type="SUPFAM" id="SSF53597">
    <property type="entry name" value="Dihydrofolate reductase-like"/>
    <property type="match status" value="1"/>
</dbReference>
<keyword evidence="3" id="KW-1185">Reference proteome</keyword>
<dbReference type="Proteomes" id="UP000283387">
    <property type="component" value="Unassembled WGS sequence"/>
</dbReference>
<dbReference type="GO" id="GO:0008703">
    <property type="term" value="F:5-amino-6-(5-phosphoribosylamino)uracil reductase activity"/>
    <property type="evidence" value="ECO:0007669"/>
    <property type="project" value="InterPro"/>
</dbReference>
<evidence type="ECO:0000313" key="2">
    <source>
        <dbReference type="EMBL" id="RKD92681.1"/>
    </source>
</evidence>
<evidence type="ECO:0000259" key="1">
    <source>
        <dbReference type="Pfam" id="PF01872"/>
    </source>
</evidence>
<dbReference type="InterPro" id="IPR024072">
    <property type="entry name" value="DHFR-like_dom_sf"/>
</dbReference>
<name>A0A419WB19_9BACT</name>
<proteinExistence type="predicted"/>
<comment type="caution">
    <text evidence="2">The sequence shown here is derived from an EMBL/GenBank/DDBJ whole genome shotgun (WGS) entry which is preliminary data.</text>
</comment>
<sequence length="178" mass="20302">MRKVILYIAQSLDGKIARMNGDVDWLDKVHSVENEDYGYASFYESIDTTLMGNRTYEKILSFGIEFPYAGKENYVFSQQKGKHDTEHVKFIGDELTSFVREIKQEEGKNIWLVGGSEINTLLFNAGLIDEIYLFTMPITVGEGIPLFAGRLTERQLKLAEVSTYTSGVICKKYVMKKD</sequence>
<feature type="domain" description="Bacterial bifunctional deaminase-reductase C-terminal" evidence="1">
    <location>
        <begin position="82"/>
        <end position="169"/>
    </location>
</feature>
<dbReference type="Gene3D" id="3.40.430.10">
    <property type="entry name" value="Dihydrofolate Reductase, subunit A"/>
    <property type="match status" value="1"/>
</dbReference>
<reference evidence="2 3" key="1">
    <citation type="submission" date="2018-09" db="EMBL/GenBank/DDBJ databases">
        <title>Genomic Encyclopedia of Archaeal and Bacterial Type Strains, Phase II (KMG-II): from individual species to whole genera.</title>
        <authorList>
            <person name="Goeker M."/>
        </authorList>
    </citation>
    <scope>NUCLEOTIDE SEQUENCE [LARGE SCALE GENOMIC DNA]</scope>
    <source>
        <strain evidence="2 3">DSM 27148</strain>
    </source>
</reference>
<organism evidence="2 3">
    <name type="scientific">Mangrovibacterium diazotrophicum</name>
    <dbReference type="NCBI Taxonomy" id="1261403"/>
    <lineage>
        <taxon>Bacteria</taxon>
        <taxon>Pseudomonadati</taxon>
        <taxon>Bacteroidota</taxon>
        <taxon>Bacteroidia</taxon>
        <taxon>Marinilabiliales</taxon>
        <taxon>Prolixibacteraceae</taxon>
        <taxon>Mangrovibacterium</taxon>
    </lineage>
</organism>
<dbReference type="AlphaFoldDB" id="A0A419WB19"/>
<dbReference type="Pfam" id="PF01872">
    <property type="entry name" value="RibD_C"/>
    <property type="match status" value="1"/>
</dbReference>
<dbReference type="GO" id="GO:0009231">
    <property type="term" value="P:riboflavin biosynthetic process"/>
    <property type="evidence" value="ECO:0007669"/>
    <property type="project" value="InterPro"/>
</dbReference>
<evidence type="ECO:0000313" key="3">
    <source>
        <dbReference type="Proteomes" id="UP000283387"/>
    </source>
</evidence>
<dbReference type="EMBL" id="RAPN01000001">
    <property type="protein sequence ID" value="RKD92681.1"/>
    <property type="molecule type" value="Genomic_DNA"/>
</dbReference>
<gene>
    <name evidence="2" type="ORF">BC643_3058</name>
</gene>
<dbReference type="InterPro" id="IPR050765">
    <property type="entry name" value="Riboflavin_Biosynth_HTPR"/>
</dbReference>
<dbReference type="RefSeq" id="WP_120273869.1">
    <property type="nucleotide sequence ID" value="NZ_RAPN01000001.1"/>
</dbReference>
<dbReference type="OrthoDB" id="195113at2"/>
<dbReference type="PANTHER" id="PTHR38011">
    <property type="entry name" value="DIHYDROFOLATE REDUCTASE FAMILY PROTEIN (AFU_ORTHOLOGUE AFUA_8G06820)"/>
    <property type="match status" value="1"/>
</dbReference>